<comment type="caution">
    <text evidence="2">The sequence shown here is derived from an EMBL/GenBank/DDBJ whole genome shotgun (WGS) entry which is preliminary data.</text>
</comment>
<dbReference type="Proteomes" id="UP000247409">
    <property type="component" value="Unassembled WGS sequence"/>
</dbReference>
<keyword evidence="3" id="KW-1185">Reference proteome</keyword>
<sequence length="228" mass="24886">MITPDNRAPLRPYAATAIHHQVSHLAIGTTRLERGVTAVTSISANPICGDASTGIEMLPKGTLTFHEPLSTVDHATICSTVQENVIPEYNRTADPTFMPPQLIQAALQLADQKKSSLQLLQHQSDDLLRNSVLETSHWSYIVAPTDMLYETFNFGGAPRLAVIHAAQRMCLHVSGSAKSLSRDEPQVNRVCETVFKPSVDNNIQDLPEGRTAAGVVLRPATGRFGRRL</sequence>
<protein>
    <submittedName>
        <fullName evidence="2">Uncharacterized protein</fullName>
    </submittedName>
</protein>
<evidence type="ECO:0000313" key="3">
    <source>
        <dbReference type="Proteomes" id="UP000247409"/>
    </source>
</evidence>
<accession>A0A2V3ID12</accession>
<dbReference type="EMBL" id="NBIV01000402">
    <property type="protein sequence ID" value="PXF39928.1"/>
    <property type="molecule type" value="Genomic_DNA"/>
</dbReference>
<evidence type="ECO:0000313" key="2">
    <source>
        <dbReference type="EMBL" id="PXF39928.1"/>
    </source>
</evidence>
<organism evidence="2 3">
    <name type="scientific">Gracilariopsis chorda</name>
    <dbReference type="NCBI Taxonomy" id="448386"/>
    <lineage>
        <taxon>Eukaryota</taxon>
        <taxon>Rhodophyta</taxon>
        <taxon>Florideophyceae</taxon>
        <taxon>Rhodymeniophycidae</taxon>
        <taxon>Gracilariales</taxon>
        <taxon>Gracilariaceae</taxon>
        <taxon>Gracilariopsis</taxon>
    </lineage>
</organism>
<evidence type="ECO:0000313" key="1">
    <source>
        <dbReference type="EMBL" id="PXF39500.1"/>
    </source>
</evidence>
<gene>
    <name evidence="2" type="ORF">BWQ96_10362</name>
    <name evidence="1" type="ORF">BWQ96_10810</name>
</gene>
<dbReference type="AlphaFoldDB" id="A0A2V3ID12"/>
<name>A0A2V3ID12_9FLOR</name>
<proteinExistence type="predicted"/>
<dbReference type="EMBL" id="NBIV01000796">
    <property type="protein sequence ID" value="PXF39500.1"/>
    <property type="molecule type" value="Genomic_DNA"/>
</dbReference>
<reference evidence="2 3" key="1">
    <citation type="journal article" date="2018" name="Mol. Biol. Evol.">
        <title>Analysis of the draft genome of the red seaweed Gracilariopsis chorda provides insights into genome size evolution in Rhodophyta.</title>
        <authorList>
            <person name="Lee J."/>
            <person name="Yang E.C."/>
            <person name="Graf L."/>
            <person name="Yang J.H."/>
            <person name="Qiu H."/>
            <person name="Zel Zion U."/>
            <person name="Chan C.X."/>
            <person name="Stephens T.G."/>
            <person name="Weber A.P.M."/>
            <person name="Boo G.H."/>
            <person name="Boo S.M."/>
            <person name="Kim K.M."/>
            <person name="Shin Y."/>
            <person name="Jung M."/>
            <person name="Lee S.J."/>
            <person name="Yim H.S."/>
            <person name="Lee J.H."/>
            <person name="Bhattacharya D."/>
            <person name="Yoon H.S."/>
        </authorList>
    </citation>
    <scope>NUCLEOTIDE SEQUENCE [LARGE SCALE GENOMIC DNA]</scope>
    <source>
        <strain evidence="2 3">SKKU-2015</strain>
        <tissue evidence="2">Whole body</tissue>
    </source>
</reference>